<dbReference type="STRING" id="1848.SAMN05443637_10368"/>
<evidence type="ECO:0000259" key="2">
    <source>
        <dbReference type="Pfam" id="PF00496"/>
    </source>
</evidence>
<dbReference type="RefSeq" id="WP_073455629.1">
    <property type="nucleotide sequence ID" value="NZ_FRAP01000003.1"/>
</dbReference>
<dbReference type="InterPro" id="IPR030678">
    <property type="entry name" value="Peptide/Ni-bd"/>
</dbReference>
<reference evidence="3 4" key="1">
    <citation type="submission" date="2016-11" db="EMBL/GenBank/DDBJ databases">
        <authorList>
            <person name="Jaros S."/>
            <person name="Januszkiewicz K."/>
            <person name="Wedrychowicz H."/>
        </authorList>
    </citation>
    <scope>NUCLEOTIDE SEQUENCE [LARGE SCALE GENOMIC DNA]</scope>
    <source>
        <strain evidence="3 4">DSM 43832</strain>
    </source>
</reference>
<dbReference type="PANTHER" id="PTHR30290">
    <property type="entry name" value="PERIPLASMIC BINDING COMPONENT OF ABC TRANSPORTER"/>
    <property type="match status" value="1"/>
</dbReference>
<keyword evidence="1" id="KW-0732">Signal</keyword>
<organism evidence="3 4">
    <name type="scientific">Pseudonocardia thermophila</name>
    <dbReference type="NCBI Taxonomy" id="1848"/>
    <lineage>
        <taxon>Bacteria</taxon>
        <taxon>Bacillati</taxon>
        <taxon>Actinomycetota</taxon>
        <taxon>Actinomycetes</taxon>
        <taxon>Pseudonocardiales</taxon>
        <taxon>Pseudonocardiaceae</taxon>
        <taxon>Pseudonocardia</taxon>
    </lineage>
</organism>
<feature type="signal peptide" evidence="1">
    <location>
        <begin position="1"/>
        <end position="21"/>
    </location>
</feature>
<name>A0A1M6Q3G7_PSETH</name>
<evidence type="ECO:0000313" key="4">
    <source>
        <dbReference type="Proteomes" id="UP000184363"/>
    </source>
</evidence>
<dbReference type="Gene3D" id="3.10.105.10">
    <property type="entry name" value="Dipeptide-binding Protein, Domain 3"/>
    <property type="match status" value="1"/>
</dbReference>
<gene>
    <name evidence="3" type="ORF">SAMN05443637_10368</name>
</gene>
<dbReference type="EMBL" id="FRAP01000003">
    <property type="protein sequence ID" value="SHK14698.1"/>
    <property type="molecule type" value="Genomic_DNA"/>
</dbReference>
<protein>
    <submittedName>
        <fullName evidence="3">Peptide/nickel transport system substrate-binding protein</fullName>
    </submittedName>
</protein>
<dbReference type="InterPro" id="IPR039424">
    <property type="entry name" value="SBP_5"/>
</dbReference>
<accession>A0A1M6Q3G7</accession>
<dbReference type="AlphaFoldDB" id="A0A1M6Q3G7"/>
<dbReference type="PROSITE" id="PS51257">
    <property type="entry name" value="PROKAR_LIPOPROTEIN"/>
    <property type="match status" value="1"/>
</dbReference>
<dbReference type="PIRSF" id="PIRSF002741">
    <property type="entry name" value="MppA"/>
    <property type="match status" value="1"/>
</dbReference>
<evidence type="ECO:0000313" key="3">
    <source>
        <dbReference type="EMBL" id="SHK14698.1"/>
    </source>
</evidence>
<keyword evidence="4" id="KW-1185">Reference proteome</keyword>
<sequence>MSTSPVRRVTGRVLTAGAAFAAAALVAACSAGPATSTASGAPQPGGVLRVGLAADPVCLDPQQNGNAASINISRQVVNGLTDLDPETGEITPWLAESWEVSPDARTFTFHLREGVTFSDGTPLDAQVVKDNLDKVVTLGAATSLVTGYLKGYAGATAVDPRTVRVEFSEPNAGFLQATSVVQLGIVAPSTLQKSAEERCQAQNVIGSGPFVFDTYTQNVSTTLTKRPGYAWPSAVGEHAGEAYLDRIEFNVIAESGVRTGSLQSGQLDVITDVQPVDEQLLASGGATVLSRANPGVDNTLFAKGTSAFASDAAVRTALQKAVDRQQLASVLGASHKPATSILAATTPGYVDESVLLAADPAGAAAALDAAGWVPGPDGIRVRDGQRLALDVIYLSSVATNQTVLELLQQQLRDVGIELVLRPLSVADYVTAAKDPAVNLSFGNFTRPDLDVLRTTFSAKASNAARVDDPELEELLDGLASTADATAREALGAQAQKLILERGYGIPVYELAQVTAVAPGVDGVRYESSSRLIFFDAWKAAQ</sequence>
<feature type="chain" id="PRO_5038988172" evidence="1">
    <location>
        <begin position="22"/>
        <end position="541"/>
    </location>
</feature>
<dbReference type="GO" id="GO:0042597">
    <property type="term" value="C:periplasmic space"/>
    <property type="evidence" value="ECO:0007669"/>
    <property type="project" value="UniProtKB-ARBA"/>
</dbReference>
<dbReference type="GO" id="GO:0015833">
    <property type="term" value="P:peptide transport"/>
    <property type="evidence" value="ECO:0007669"/>
    <property type="project" value="TreeGrafter"/>
</dbReference>
<feature type="domain" description="Solute-binding protein family 5" evidence="2">
    <location>
        <begin position="89"/>
        <end position="445"/>
    </location>
</feature>
<dbReference type="SUPFAM" id="SSF53850">
    <property type="entry name" value="Periplasmic binding protein-like II"/>
    <property type="match status" value="1"/>
</dbReference>
<dbReference type="Proteomes" id="UP000184363">
    <property type="component" value="Unassembled WGS sequence"/>
</dbReference>
<dbReference type="CDD" id="cd08492">
    <property type="entry name" value="PBP2_NikA_DppA_OppA_like_15"/>
    <property type="match status" value="1"/>
</dbReference>
<dbReference type="Pfam" id="PF00496">
    <property type="entry name" value="SBP_bac_5"/>
    <property type="match status" value="1"/>
</dbReference>
<dbReference type="Gene3D" id="3.40.190.10">
    <property type="entry name" value="Periplasmic binding protein-like II"/>
    <property type="match status" value="1"/>
</dbReference>
<dbReference type="GO" id="GO:0043190">
    <property type="term" value="C:ATP-binding cassette (ABC) transporter complex"/>
    <property type="evidence" value="ECO:0007669"/>
    <property type="project" value="InterPro"/>
</dbReference>
<dbReference type="InterPro" id="IPR000914">
    <property type="entry name" value="SBP_5_dom"/>
</dbReference>
<proteinExistence type="predicted"/>
<dbReference type="OrthoDB" id="9046151at2"/>
<dbReference type="GO" id="GO:1904680">
    <property type="term" value="F:peptide transmembrane transporter activity"/>
    <property type="evidence" value="ECO:0007669"/>
    <property type="project" value="TreeGrafter"/>
</dbReference>
<evidence type="ECO:0000256" key="1">
    <source>
        <dbReference type="SAM" id="SignalP"/>
    </source>
</evidence>